<dbReference type="Proteomes" id="UP000054248">
    <property type="component" value="Unassembled WGS sequence"/>
</dbReference>
<proteinExistence type="predicted"/>
<evidence type="ECO:0000313" key="3">
    <source>
        <dbReference type="EMBL" id="KIO24063.1"/>
    </source>
</evidence>
<feature type="region of interest" description="Disordered" evidence="1">
    <location>
        <begin position="60"/>
        <end position="86"/>
    </location>
</feature>
<dbReference type="AlphaFoldDB" id="A0A0C3KRJ6"/>
<evidence type="ECO:0000256" key="2">
    <source>
        <dbReference type="SAM" id="Phobius"/>
    </source>
</evidence>
<evidence type="ECO:0000313" key="4">
    <source>
        <dbReference type="Proteomes" id="UP000054248"/>
    </source>
</evidence>
<keyword evidence="2" id="KW-0472">Membrane</keyword>
<keyword evidence="2" id="KW-0812">Transmembrane</keyword>
<feature type="compositionally biased region" description="Low complexity" evidence="1">
    <location>
        <begin position="60"/>
        <end position="73"/>
    </location>
</feature>
<evidence type="ECO:0000256" key="1">
    <source>
        <dbReference type="SAM" id="MobiDB-lite"/>
    </source>
</evidence>
<dbReference type="EMBL" id="KN823069">
    <property type="protein sequence ID" value="KIO24063.1"/>
    <property type="molecule type" value="Genomic_DNA"/>
</dbReference>
<gene>
    <name evidence="3" type="ORF">M407DRAFT_244570</name>
</gene>
<accession>A0A0C3KRJ6</accession>
<reference evidence="4" key="2">
    <citation type="submission" date="2015-01" db="EMBL/GenBank/DDBJ databases">
        <title>Evolutionary Origins and Diversification of the Mycorrhizal Mutualists.</title>
        <authorList>
            <consortium name="DOE Joint Genome Institute"/>
            <consortium name="Mycorrhizal Genomics Consortium"/>
            <person name="Kohler A."/>
            <person name="Kuo A."/>
            <person name="Nagy L.G."/>
            <person name="Floudas D."/>
            <person name="Copeland A."/>
            <person name="Barry K.W."/>
            <person name="Cichocki N."/>
            <person name="Veneault-Fourrey C."/>
            <person name="LaButti K."/>
            <person name="Lindquist E.A."/>
            <person name="Lipzen A."/>
            <person name="Lundell T."/>
            <person name="Morin E."/>
            <person name="Murat C."/>
            <person name="Riley R."/>
            <person name="Ohm R."/>
            <person name="Sun H."/>
            <person name="Tunlid A."/>
            <person name="Henrissat B."/>
            <person name="Grigoriev I.V."/>
            <person name="Hibbett D.S."/>
            <person name="Martin F."/>
        </authorList>
    </citation>
    <scope>NUCLEOTIDE SEQUENCE [LARGE SCALE GENOMIC DNA]</scope>
    <source>
        <strain evidence="4">MUT 4182</strain>
    </source>
</reference>
<protein>
    <submittedName>
        <fullName evidence="3">Uncharacterized protein</fullName>
    </submittedName>
</protein>
<name>A0A0C3KRJ6_9AGAM</name>
<keyword evidence="4" id="KW-1185">Reference proteome</keyword>
<dbReference type="HOGENOM" id="CLU_2499521_0_0_1"/>
<organism evidence="3 4">
    <name type="scientific">Tulasnella calospora MUT 4182</name>
    <dbReference type="NCBI Taxonomy" id="1051891"/>
    <lineage>
        <taxon>Eukaryota</taxon>
        <taxon>Fungi</taxon>
        <taxon>Dikarya</taxon>
        <taxon>Basidiomycota</taxon>
        <taxon>Agaricomycotina</taxon>
        <taxon>Agaricomycetes</taxon>
        <taxon>Cantharellales</taxon>
        <taxon>Tulasnellaceae</taxon>
        <taxon>Tulasnella</taxon>
    </lineage>
</organism>
<reference evidence="3 4" key="1">
    <citation type="submission" date="2014-04" db="EMBL/GenBank/DDBJ databases">
        <authorList>
            <consortium name="DOE Joint Genome Institute"/>
            <person name="Kuo A."/>
            <person name="Girlanda M."/>
            <person name="Perotto S."/>
            <person name="Kohler A."/>
            <person name="Nagy L.G."/>
            <person name="Floudas D."/>
            <person name="Copeland A."/>
            <person name="Barry K.W."/>
            <person name="Cichocki N."/>
            <person name="Veneault-Fourrey C."/>
            <person name="LaButti K."/>
            <person name="Lindquist E.A."/>
            <person name="Lipzen A."/>
            <person name="Lundell T."/>
            <person name="Morin E."/>
            <person name="Murat C."/>
            <person name="Sun H."/>
            <person name="Tunlid A."/>
            <person name="Henrissat B."/>
            <person name="Grigoriev I.V."/>
            <person name="Hibbett D.S."/>
            <person name="Martin F."/>
            <person name="Nordberg H.P."/>
            <person name="Cantor M.N."/>
            <person name="Hua S.X."/>
        </authorList>
    </citation>
    <scope>NUCLEOTIDE SEQUENCE [LARGE SCALE GENOMIC DNA]</scope>
    <source>
        <strain evidence="3 4">MUT 4182</strain>
    </source>
</reference>
<keyword evidence="2" id="KW-1133">Transmembrane helix</keyword>
<sequence>MPCGWRTNVRGHCGTTYPFLIFYVYCSHIIPLSFLVWDFFKSPISGFLSMDHFSESWLSAPTNGPSNSNSPPSSKHEQACMPIMEP</sequence>
<feature type="transmembrane region" description="Helical" evidence="2">
    <location>
        <begin position="20"/>
        <end position="40"/>
    </location>
</feature>